<dbReference type="SUPFAM" id="SSF117281">
    <property type="entry name" value="Kelch motif"/>
    <property type="match status" value="2"/>
</dbReference>
<dbReference type="InterPro" id="IPR056737">
    <property type="entry name" value="Beta-prop_ATRN-MKLN-like"/>
</dbReference>
<dbReference type="SMART" id="SM01411">
    <property type="entry name" value="Ephrin_rec_like"/>
    <property type="match status" value="2"/>
</dbReference>
<keyword evidence="1" id="KW-0880">Kelch repeat</keyword>
<dbReference type="SUPFAM" id="SSF57184">
    <property type="entry name" value="Growth factor receptor domain"/>
    <property type="match status" value="1"/>
</dbReference>
<dbReference type="InterPro" id="IPR015915">
    <property type="entry name" value="Kelch-typ_b-propeller"/>
</dbReference>
<name>A0A1R2D134_9CILI</name>
<feature type="transmembrane region" description="Helical" evidence="3">
    <location>
        <begin position="1045"/>
        <end position="1074"/>
    </location>
</feature>
<dbReference type="InterPro" id="IPR011641">
    <property type="entry name" value="Tyr-kin_ephrin_A/B_rcpt-like"/>
</dbReference>
<keyword evidence="2" id="KW-0677">Repeat</keyword>
<evidence type="ECO:0008006" key="8">
    <source>
        <dbReference type="Google" id="ProtNLM"/>
    </source>
</evidence>
<evidence type="ECO:0000256" key="2">
    <source>
        <dbReference type="ARBA" id="ARBA00022737"/>
    </source>
</evidence>
<keyword evidence="7" id="KW-1185">Reference proteome</keyword>
<dbReference type="Pfam" id="PF24981">
    <property type="entry name" value="Beta-prop_ATRN-LZTR1"/>
    <property type="match status" value="1"/>
</dbReference>
<feature type="domain" description="Attractin/MKLN-like beta-propeller" evidence="5">
    <location>
        <begin position="42"/>
        <end position="281"/>
    </location>
</feature>
<dbReference type="Pfam" id="PF07699">
    <property type="entry name" value="Ephrin_rec_like"/>
    <property type="match status" value="1"/>
</dbReference>
<evidence type="ECO:0000259" key="5">
    <source>
        <dbReference type="Pfam" id="PF24981"/>
    </source>
</evidence>
<reference evidence="6 7" key="1">
    <citation type="submission" date="2016-11" db="EMBL/GenBank/DDBJ databases">
        <title>The macronuclear genome of Stentor coeruleus: a giant cell with tiny introns.</title>
        <authorList>
            <person name="Slabodnick M."/>
            <person name="Ruby J.G."/>
            <person name="Reiff S.B."/>
            <person name="Swart E.C."/>
            <person name="Gosai S."/>
            <person name="Prabakaran S."/>
            <person name="Witkowska E."/>
            <person name="Larue G.E."/>
            <person name="Fisher S."/>
            <person name="Freeman R.M."/>
            <person name="Gunawardena J."/>
            <person name="Chu W."/>
            <person name="Stover N.A."/>
            <person name="Gregory B.D."/>
            <person name="Nowacki M."/>
            <person name="Derisi J."/>
            <person name="Roy S.W."/>
            <person name="Marshall W.F."/>
            <person name="Sood P."/>
        </authorList>
    </citation>
    <scope>NUCLEOTIDE SEQUENCE [LARGE SCALE GENOMIC DNA]</scope>
    <source>
        <strain evidence="6">WM001</strain>
    </source>
</reference>
<dbReference type="Proteomes" id="UP000187209">
    <property type="component" value="Unassembled WGS sequence"/>
</dbReference>
<dbReference type="PANTHER" id="PTHR46093:SF18">
    <property type="entry name" value="FIBRONECTIN TYPE-III DOMAIN-CONTAINING PROTEIN"/>
    <property type="match status" value="1"/>
</dbReference>
<keyword evidence="3" id="KW-0472">Membrane</keyword>
<dbReference type="Pfam" id="PF24681">
    <property type="entry name" value="Kelch_KLHDC2_KLHL20_DRC7"/>
    <property type="match status" value="1"/>
</dbReference>
<dbReference type="EMBL" id="MPUH01000019">
    <property type="protein sequence ID" value="OMJ94933.1"/>
    <property type="molecule type" value="Genomic_DNA"/>
</dbReference>
<proteinExistence type="predicted"/>
<evidence type="ECO:0000259" key="4">
    <source>
        <dbReference type="Pfam" id="PF07699"/>
    </source>
</evidence>
<keyword evidence="3" id="KW-1133">Transmembrane helix</keyword>
<feature type="transmembrane region" description="Helical" evidence="3">
    <location>
        <begin position="764"/>
        <end position="785"/>
    </location>
</feature>
<dbReference type="Gene3D" id="2.10.50.10">
    <property type="entry name" value="Tumor Necrosis Factor Receptor, subunit A, domain 2"/>
    <property type="match status" value="2"/>
</dbReference>
<dbReference type="OrthoDB" id="438191at2759"/>
<gene>
    <name evidence="6" type="ORF">SteCoe_1793</name>
</gene>
<dbReference type="AlphaFoldDB" id="A0A1R2D134"/>
<keyword evidence="3" id="KW-0812">Transmembrane</keyword>
<dbReference type="PANTHER" id="PTHR46093">
    <property type="entry name" value="ACYL-COA-BINDING DOMAIN-CONTAINING PROTEIN 5"/>
    <property type="match status" value="1"/>
</dbReference>
<dbReference type="InterPro" id="IPR009030">
    <property type="entry name" value="Growth_fac_rcpt_cys_sf"/>
</dbReference>
<feature type="transmembrane region" description="Helical" evidence="3">
    <location>
        <begin position="814"/>
        <end position="838"/>
    </location>
</feature>
<sequence length="1144" mass="130643">MFYVILQLALSLEISPIPSSLSPPTVRRSLSAVYSPTHNSAFFYGGCKFSADTYSNIMWEFKLTSNTWKHLDMRTSLLPEYRYGASMGLYKDLIYAYGGATHLGPSAELWTYNITNDIWEEIKPLGDRPIELSMSGFCSFEWENQSWFAVFGGNSMYSSGSNELYIMNFETQIWRRMPKQGNIPAERVGSGIVFYNEALYMWGTSEKNRSLEENQRLYKYDLKGEKWSFLETYGEVAEIRNHHGIALIENYLYVFLGIDHYKNKESSSTYRVNLNDGKWEKVMMTGDVITRNKFGYVQSGKSVWVICGTNSKGLYNSIYKYDFSINTVTTVIKNYKMPKRRHSYSFNKIGTNIVMFGGYDYDLVFSDLFIWDLQKQIWYDRIPGGSAPSPRFHHCSTVYQGLNLIIFGGEDSKGSFSEFYLYNFDRNAWSIIKTDISVSKKTFCCMSTYKNFVIVHGGKTTQSSASDEVLVLNMNTRTLKILPSYSAKDADAKLMNHKCWVREKDDDIWFILSLGERSDLSPSSSIYKASIKDLWEKKSLYWTILKDTSNSTIVNWASSGYALMNDWLIQIGGSRLVLYASSLINIIPLSENSNPQTLSDESNDIFWHKHGVEHFGRDLIIAYSGATSGDLIKKEFVISQMYKISPNDNEKKYFLCSTGTYGEDCLPCPFGTYSDIIGAEVCKKCPAGTMGTYIAATSLYMCLPCPFGSFTANEGSAFCQNCVSGFFCPVGSTEYSLSFNTPSIEIIRPEAYSKILSDPFKGKVYYIVYFFSITILISSWCWVWVRRKIRRVDYFSEKHPTNENEPIIKLKTTIGGIVTISFTLFAIIYVTELLNMYFNDNIIEEKSLVPFVTLNENFIVSVFKITIELFYYRGSCIDQNNQDNCIFDLYTESSGVKWIRSCKKVKPSTCVIELSCFNCEILGNENIINKICEFGSFASGIRVTVSSDSSIPESISSVSYYINHNDGKVFRGTDSSIFFYGITRSLFLSEPSEWPSIQKGYHIAPESSPIIGSSYEGKEINLETCLQFQVNLEMTNSILVIKRKFILSFVMLVSTGIGSIFGFLELFGIAMILFEKIEDYVYKKISIRKSLVMITKNRVRILFSFDYAKLSTRVRKSWTSTFEGYFNMMLKKNPQDNLSIEEIS</sequence>
<protein>
    <recommendedName>
        <fullName evidence="8">Tyrosine-protein kinase ephrin type A/B receptor-like domain-containing protein</fullName>
    </recommendedName>
</protein>
<comment type="caution">
    <text evidence="6">The sequence shown here is derived from an EMBL/GenBank/DDBJ whole genome shotgun (WGS) entry which is preliminary data.</text>
</comment>
<evidence type="ECO:0000313" key="6">
    <source>
        <dbReference type="EMBL" id="OMJ94933.1"/>
    </source>
</evidence>
<evidence type="ECO:0000256" key="3">
    <source>
        <dbReference type="SAM" id="Phobius"/>
    </source>
</evidence>
<dbReference type="CDD" id="cd00185">
    <property type="entry name" value="TNFRSF"/>
    <property type="match status" value="1"/>
</dbReference>
<evidence type="ECO:0000256" key="1">
    <source>
        <dbReference type="ARBA" id="ARBA00022441"/>
    </source>
</evidence>
<feature type="domain" description="Tyrosine-protein kinase ephrin type A/B receptor-like" evidence="4">
    <location>
        <begin position="663"/>
        <end position="698"/>
    </location>
</feature>
<accession>A0A1R2D134</accession>
<organism evidence="6 7">
    <name type="scientific">Stentor coeruleus</name>
    <dbReference type="NCBI Taxonomy" id="5963"/>
    <lineage>
        <taxon>Eukaryota</taxon>
        <taxon>Sar</taxon>
        <taxon>Alveolata</taxon>
        <taxon>Ciliophora</taxon>
        <taxon>Postciliodesmatophora</taxon>
        <taxon>Heterotrichea</taxon>
        <taxon>Heterotrichida</taxon>
        <taxon>Stentoridae</taxon>
        <taxon>Stentor</taxon>
    </lineage>
</organism>
<evidence type="ECO:0000313" key="7">
    <source>
        <dbReference type="Proteomes" id="UP000187209"/>
    </source>
</evidence>
<dbReference type="Gene3D" id="2.120.10.80">
    <property type="entry name" value="Kelch-type beta propeller"/>
    <property type="match status" value="3"/>
</dbReference>